<name>A0AAE4I150_9ENTE</name>
<keyword evidence="1" id="KW-0472">Membrane</keyword>
<gene>
    <name evidence="2" type="ORF">P7H00_10985</name>
</gene>
<evidence type="ECO:0000313" key="3">
    <source>
        <dbReference type="Proteomes" id="UP001180842"/>
    </source>
</evidence>
<sequence>MKKIYWIRRLTLLMAMIGVGAAATGFIPVWIKILLIAGVGGNLLLTEEFEFDLRSRASGR</sequence>
<dbReference type="EMBL" id="JARQAI010000018">
    <property type="protein sequence ID" value="MDT2737635.1"/>
    <property type="molecule type" value="Genomic_DNA"/>
</dbReference>
<proteinExistence type="predicted"/>
<reference evidence="2" key="1">
    <citation type="submission" date="2023-03" db="EMBL/GenBank/DDBJ databases">
        <authorList>
            <person name="Shen W."/>
            <person name="Cai J."/>
        </authorList>
    </citation>
    <scope>NUCLEOTIDE SEQUENCE</scope>
    <source>
        <strain evidence="2">P69-2</strain>
    </source>
</reference>
<keyword evidence="1" id="KW-0812">Transmembrane</keyword>
<organism evidence="2 3">
    <name type="scientific">Enterococcus pseudoavium</name>
    <dbReference type="NCBI Taxonomy" id="44007"/>
    <lineage>
        <taxon>Bacteria</taxon>
        <taxon>Bacillati</taxon>
        <taxon>Bacillota</taxon>
        <taxon>Bacilli</taxon>
        <taxon>Lactobacillales</taxon>
        <taxon>Enterococcaceae</taxon>
        <taxon>Enterococcus</taxon>
    </lineage>
</organism>
<comment type="caution">
    <text evidence="2">The sequence shown here is derived from an EMBL/GenBank/DDBJ whole genome shotgun (WGS) entry which is preliminary data.</text>
</comment>
<protein>
    <submittedName>
        <fullName evidence="2">Uncharacterized protein</fullName>
    </submittedName>
</protein>
<evidence type="ECO:0000256" key="1">
    <source>
        <dbReference type="SAM" id="Phobius"/>
    </source>
</evidence>
<accession>A0AAE4I150</accession>
<dbReference type="AlphaFoldDB" id="A0AAE4I150"/>
<dbReference type="RefSeq" id="WP_311797264.1">
    <property type="nucleotide sequence ID" value="NZ_JARQAI010000018.1"/>
</dbReference>
<dbReference type="Proteomes" id="UP001180842">
    <property type="component" value="Unassembled WGS sequence"/>
</dbReference>
<keyword evidence="1" id="KW-1133">Transmembrane helix</keyword>
<evidence type="ECO:0000313" key="2">
    <source>
        <dbReference type="EMBL" id="MDT2737635.1"/>
    </source>
</evidence>
<feature type="transmembrane region" description="Helical" evidence="1">
    <location>
        <begin position="12"/>
        <end position="37"/>
    </location>
</feature>